<feature type="transmembrane region" description="Helical" evidence="1">
    <location>
        <begin position="154"/>
        <end position="174"/>
    </location>
</feature>
<name>A0A365H1Y0_9ACTN</name>
<evidence type="ECO:0008006" key="4">
    <source>
        <dbReference type="Google" id="ProtNLM"/>
    </source>
</evidence>
<keyword evidence="1" id="KW-1133">Transmembrane helix</keyword>
<evidence type="ECO:0000256" key="1">
    <source>
        <dbReference type="SAM" id="Phobius"/>
    </source>
</evidence>
<accession>A0A365H1Y0</accession>
<dbReference type="RefSeq" id="WP_111869808.1">
    <property type="nucleotide sequence ID" value="NZ_QLYX01000010.1"/>
</dbReference>
<evidence type="ECO:0000313" key="3">
    <source>
        <dbReference type="Proteomes" id="UP000251891"/>
    </source>
</evidence>
<feature type="transmembrane region" description="Helical" evidence="1">
    <location>
        <begin position="123"/>
        <end position="142"/>
    </location>
</feature>
<feature type="transmembrane region" description="Helical" evidence="1">
    <location>
        <begin position="186"/>
        <end position="205"/>
    </location>
</feature>
<proteinExistence type="predicted"/>
<feature type="transmembrane region" description="Helical" evidence="1">
    <location>
        <begin position="48"/>
        <end position="68"/>
    </location>
</feature>
<dbReference type="EMBL" id="QLYX01000010">
    <property type="protein sequence ID" value="RAY13114.1"/>
    <property type="molecule type" value="Genomic_DNA"/>
</dbReference>
<evidence type="ECO:0000313" key="2">
    <source>
        <dbReference type="EMBL" id="RAY13114.1"/>
    </source>
</evidence>
<dbReference type="OrthoDB" id="4282511at2"/>
<keyword evidence="1" id="KW-0472">Membrane</keyword>
<dbReference type="Proteomes" id="UP000251891">
    <property type="component" value="Unassembled WGS sequence"/>
</dbReference>
<feature type="transmembrane region" description="Helical" evidence="1">
    <location>
        <begin position="80"/>
        <end position="103"/>
    </location>
</feature>
<sequence length="241" mass="25842">MESQLSDRPLLPRWAPYTAVAAAAFVLVAVATPPGAAAAVVVQSFLVYYSGVFALVALSISVMTGLLATERLLLKVHHRVLAQALHRASSVLAVTFLTAHLLVQTLGGQVRPDQIVVPRAEPIGFGALAFDLLLVILVTGLLRRRFALGGRPWLWRALHALAYVAWPVAITHGLTAGRAPAVWVEWGYTICLAGVALSLLTRLLVTVRPRGSRTVPEPRYASAEERAVARSGVQQGAEVPR</sequence>
<keyword evidence="1" id="KW-0812">Transmembrane</keyword>
<dbReference type="AlphaFoldDB" id="A0A365H1Y0"/>
<gene>
    <name evidence="2" type="ORF">DPM19_21720</name>
</gene>
<reference evidence="2 3" key="1">
    <citation type="submission" date="2018-06" db="EMBL/GenBank/DDBJ databases">
        <title>Actinomadura craniellae sp. nov. isolated from marine sponge Craniella sp.</title>
        <authorList>
            <person name="Li L."/>
            <person name="Xu Q.H."/>
            <person name="Lin H.W."/>
            <person name="Lu Y.H."/>
        </authorList>
    </citation>
    <scope>NUCLEOTIDE SEQUENCE [LARGE SCALE GENOMIC DNA]</scope>
    <source>
        <strain evidence="2 3">LHW63021</strain>
    </source>
</reference>
<organism evidence="2 3">
    <name type="scientific">Actinomadura craniellae</name>
    <dbReference type="NCBI Taxonomy" id="2231787"/>
    <lineage>
        <taxon>Bacteria</taxon>
        <taxon>Bacillati</taxon>
        <taxon>Actinomycetota</taxon>
        <taxon>Actinomycetes</taxon>
        <taxon>Streptosporangiales</taxon>
        <taxon>Thermomonosporaceae</taxon>
        <taxon>Actinomadura</taxon>
    </lineage>
</organism>
<keyword evidence="3" id="KW-1185">Reference proteome</keyword>
<comment type="caution">
    <text evidence="2">The sequence shown here is derived from an EMBL/GenBank/DDBJ whole genome shotgun (WGS) entry which is preliminary data.</text>
</comment>
<protein>
    <recommendedName>
        <fullName evidence="4">Ferric reductase</fullName>
    </recommendedName>
</protein>